<dbReference type="SUPFAM" id="SSF46785">
    <property type="entry name" value="Winged helix' DNA-binding domain"/>
    <property type="match status" value="1"/>
</dbReference>
<comment type="caution">
    <text evidence="5">Lacks conserved residue(s) required for the propagation of feature annotation.</text>
</comment>
<dbReference type="InterPro" id="IPR013196">
    <property type="entry name" value="HTH_11"/>
</dbReference>
<sequence length="326" mass="36293">MQSPIRKRLLEAFTAAEGEFLSGQALADILQCSRTAVWKHMEELRKEGFEIEAIRKKGYRINKITDKVTENEIQLGLHTNVLGKVIHYVETVDSTQKVAHQLAQDGFPEGTIVIAEEQNHGRGRLMRQWHSPKASGIWMSVILRPNLPPFKAPQFTLITAAAVAQAIADTCYVKPEIKWPNDILLNGKKVTGILTELQAESDKINAIIIGIGINVNHTVEDFPKNLRSTATSLAIATGKKQLRAQIVQAILERLEAYYQLYIEKGFAPLKLLWENFEVSIGKKIIAHTIAGSISGIARGISEDGILKLEDEDGKIHEIYSADIEVQ</sequence>
<dbReference type="InterPro" id="IPR004408">
    <property type="entry name" value="Biotin_CoA_COase_ligase"/>
</dbReference>
<dbReference type="RefSeq" id="WP_307229123.1">
    <property type="nucleotide sequence ID" value="NZ_JAUSTT010000010.1"/>
</dbReference>
<dbReference type="InterPro" id="IPR008988">
    <property type="entry name" value="Transcriptional_repressor_C"/>
</dbReference>
<keyword evidence="5" id="KW-0804">Transcription</keyword>
<feature type="binding site" evidence="5">
    <location>
        <position position="118"/>
    </location>
    <ligand>
        <name>biotin</name>
        <dbReference type="ChEBI" id="CHEBI:57586"/>
    </ligand>
</feature>
<keyword evidence="5" id="KW-0678">Repressor</keyword>
<dbReference type="Gene3D" id="2.30.30.100">
    <property type="match status" value="1"/>
</dbReference>
<feature type="binding site" evidence="5">
    <location>
        <position position="189"/>
    </location>
    <ligand>
        <name>biotin</name>
        <dbReference type="ChEBI" id="CHEBI:57586"/>
    </ligand>
</feature>
<dbReference type="InterPro" id="IPR036390">
    <property type="entry name" value="WH_DNA-bd_sf"/>
</dbReference>
<comment type="catalytic activity">
    <reaction evidence="5">
        <text>biotin + L-lysyl-[protein] + ATP = N(6)-biotinyl-L-lysyl-[protein] + AMP + diphosphate + H(+)</text>
        <dbReference type="Rhea" id="RHEA:11756"/>
        <dbReference type="Rhea" id="RHEA-COMP:9752"/>
        <dbReference type="Rhea" id="RHEA-COMP:10505"/>
        <dbReference type="ChEBI" id="CHEBI:15378"/>
        <dbReference type="ChEBI" id="CHEBI:29969"/>
        <dbReference type="ChEBI" id="CHEBI:30616"/>
        <dbReference type="ChEBI" id="CHEBI:33019"/>
        <dbReference type="ChEBI" id="CHEBI:57586"/>
        <dbReference type="ChEBI" id="CHEBI:83144"/>
        <dbReference type="ChEBI" id="CHEBI:456215"/>
        <dbReference type="EC" id="6.3.4.15"/>
    </reaction>
</comment>
<dbReference type="Pfam" id="PF02237">
    <property type="entry name" value="BPL_C"/>
    <property type="match status" value="1"/>
</dbReference>
<evidence type="ECO:0000313" key="7">
    <source>
        <dbReference type="EMBL" id="MDQ0176176.1"/>
    </source>
</evidence>
<dbReference type="Gene3D" id="3.30.930.10">
    <property type="entry name" value="Bira Bifunctional Protein, Domain 2"/>
    <property type="match status" value="1"/>
</dbReference>
<reference evidence="7 8" key="1">
    <citation type="submission" date="2023-07" db="EMBL/GenBank/DDBJ databases">
        <title>Genomic Encyclopedia of Type Strains, Phase IV (KMG-IV): sequencing the most valuable type-strain genomes for metagenomic binning, comparative biology and taxonomic classification.</title>
        <authorList>
            <person name="Goeker M."/>
        </authorList>
    </citation>
    <scope>NUCLEOTIDE SEQUENCE [LARGE SCALE GENOMIC DNA]</scope>
    <source>
        <strain evidence="7 8">DSM 23837</strain>
    </source>
</reference>
<evidence type="ECO:0000256" key="2">
    <source>
        <dbReference type="ARBA" id="ARBA00022741"/>
    </source>
</evidence>
<feature type="DNA-binding region" description="H-T-H motif" evidence="5">
    <location>
        <begin position="23"/>
        <end position="42"/>
    </location>
</feature>
<dbReference type="InterPro" id="IPR004143">
    <property type="entry name" value="BPL_LPL_catalytic"/>
</dbReference>
<dbReference type="EMBL" id="JAUSTT010000010">
    <property type="protein sequence ID" value="MDQ0176176.1"/>
    <property type="molecule type" value="Genomic_DNA"/>
</dbReference>
<feature type="binding site" evidence="5">
    <location>
        <begin position="122"/>
        <end position="124"/>
    </location>
    <ligand>
        <name>biotin</name>
        <dbReference type="ChEBI" id="CHEBI:57586"/>
    </ligand>
</feature>
<dbReference type="Proteomes" id="UP001223586">
    <property type="component" value="Unassembled WGS sequence"/>
</dbReference>
<keyword evidence="1 5" id="KW-0436">Ligase</keyword>
<dbReference type="GO" id="GO:0004077">
    <property type="term" value="F:biotin--[biotin carboxyl-carrier protein] ligase activity"/>
    <property type="evidence" value="ECO:0007669"/>
    <property type="project" value="UniProtKB-EC"/>
</dbReference>
<evidence type="ECO:0000256" key="3">
    <source>
        <dbReference type="ARBA" id="ARBA00022840"/>
    </source>
</evidence>
<dbReference type="PANTHER" id="PTHR12835">
    <property type="entry name" value="BIOTIN PROTEIN LIGASE"/>
    <property type="match status" value="1"/>
</dbReference>
<dbReference type="Pfam" id="PF03099">
    <property type="entry name" value="BPL_LplA_LipB"/>
    <property type="match status" value="1"/>
</dbReference>
<dbReference type="InterPro" id="IPR030855">
    <property type="entry name" value="Bifunct_BirA"/>
</dbReference>
<protein>
    <recommendedName>
        <fullName evidence="5">Bifunctional ligase/repressor BirA</fullName>
    </recommendedName>
    <alternativeName>
        <fullName evidence="5">Biotin--[acetyl-CoA-carboxylase] ligase</fullName>
        <ecNumber evidence="5">6.3.4.15</ecNumber>
    </alternativeName>
    <alternativeName>
        <fullName evidence="5">Biotin--protein ligase</fullName>
    </alternativeName>
    <alternativeName>
        <fullName evidence="5">Biotin-[acetyl-CoA carboxylase] synthetase</fullName>
    </alternativeName>
</protein>
<keyword evidence="5" id="KW-0238">DNA-binding</keyword>
<dbReference type="SUPFAM" id="SSF55681">
    <property type="entry name" value="Class II aaRS and biotin synthetases"/>
    <property type="match status" value="1"/>
</dbReference>
<name>A0ABT9WSK5_9BACI</name>
<comment type="function">
    <text evidence="5">Acts both as a biotin--[acetyl-CoA-carboxylase] ligase and a repressor.</text>
</comment>
<dbReference type="PANTHER" id="PTHR12835:SF5">
    <property type="entry name" value="BIOTIN--PROTEIN LIGASE"/>
    <property type="match status" value="1"/>
</dbReference>
<evidence type="ECO:0000313" key="8">
    <source>
        <dbReference type="Proteomes" id="UP001223586"/>
    </source>
</evidence>
<feature type="domain" description="BPL/LPL catalytic" evidence="6">
    <location>
        <begin position="71"/>
        <end position="262"/>
    </location>
</feature>
<evidence type="ECO:0000256" key="1">
    <source>
        <dbReference type="ARBA" id="ARBA00022598"/>
    </source>
</evidence>
<evidence type="ECO:0000256" key="5">
    <source>
        <dbReference type="HAMAP-Rule" id="MF_00978"/>
    </source>
</evidence>
<dbReference type="PROSITE" id="PS51733">
    <property type="entry name" value="BPL_LPL_CATALYTIC"/>
    <property type="match status" value="1"/>
</dbReference>
<dbReference type="NCBIfam" id="TIGR00121">
    <property type="entry name" value="birA_ligase"/>
    <property type="match status" value="1"/>
</dbReference>
<dbReference type="EC" id="6.3.4.15" evidence="5"/>
<dbReference type="InterPro" id="IPR003142">
    <property type="entry name" value="BPL_C"/>
</dbReference>
<keyword evidence="2 5" id="KW-0547">Nucleotide-binding</keyword>
<dbReference type="InterPro" id="IPR045864">
    <property type="entry name" value="aa-tRNA-synth_II/BPL/LPL"/>
</dbReference>
<dbReference type="Pfam" id="PF08279">
    <property type="entry name" value="HTH_11"/>
    <property type="match status" value="1"/>
</dbReference>
<dbReference type="Gene3D" id="1.10.10.10">
    <property type="entry name" value="Winged helix-like DNA-binding domain superfamily/Winged helix DNA-binding domain"/>
    <property type="match status" value="1"/>
</dbReference>
<proteinExistence type="inferred from homology"/>
<accession>A0ABT9WSK5</accession>
<dbReference type="InterPro" id="IPR036388">
    <property type="entry name" value="WH-like_DNA-bd_sf"/>
</dbReference>
<evidence type="ECO:0000256" key="4">
    <source>
        <dbReference type="ARBA" id="ARBA00023267"/>
    </source>
</evidence>
<keyword evidence="3 5" id="KW-0067">ATP-binding</keyword>
<keyword evidence="5" id="KW-0805">Transcription regulation</keyword>
<dbReference type="HAMAP" id="MF_00978">
    <property type="entry name" value="Bifunct_BirA"/>
    <property type="match status" value="1"/>
</dbReference>
<comment type="similarity">
    <text evidence="5">Belongs to the biotin--protein ligase family.</text>
</comment>
<keyword evidence="8" id="KW-1185">Reference proteome</keyword>
<keyword evidence="4 5" id="KW-0092">Biotin</keyword>
<gene>
    <name evidence="5" type="primary">birA</name>
    <name evidence="7" type="ORF">J2S08_002012</name>
</gene>
<organism evidence="7 8">
    <name type="scientific">Bacillus chungangensis</name>
    <dbReference type="NCBI Taxonomy" id="587633"/>
    <lineage>
        <taxon>Bacteria</taxon>
        <taxon>Bacillati</taxon>
        <taxon>Bacillota</taxon>
        <taxon>Bacilli</taxon>
        <taxon>Bacillales</taxon>
        <taxon>Bacillaceae</taxon>
        <taxon>Bacillus</taxon>
    </lineage>
</organism>
<dbReference type="SUPFAM" id="SSF50037">
    <property type="entry name" value="C-terminal domain of transcriptional repressors"/>
    <property type="match status" value="1"/>
</dbReference>
<comment type="caution">
    <text evidence="7">The sequence shown here is derived from an EMBL/GenBank/DDBJ whole genome shotgun (WGS) entry which is preliminary data.</text>
</comment>
<evidence type="ECO:0000259" key="6">
    <source>
        <dbReference type="PROSITE" id="PS51733"/>
    </source>
</evidence>
<dbReference type="CDD" id="cd16442">
    <property type="entry name" value="BPL"/>
    <property type="match status" value="1"/>
</dbReference>